<protein>
    <submittedName>
        <fullName evidence="4">Transposase</fullName>
    </submittedName>
</protein>
<feature type="compositionally biased region" description="Low complexity" evidence="2">
    <location>
        <begin position="32"/>
        <end position="45"/>
    </location>
</feature>
<sequence length="290" mass="31526">MGGGRVARGDRGRGSRHRHPGLSGRTAPLRFPAGPAAPDGEAGTGQTTQAAPDGAAYPRFQRQSEKAKAHAVARQQYAKHVRHDFAHQTSHRLVDAASQQTRLIVFEALRVTAMAKKQKAKQDEHGRWQRNSDRAKAGLNRKILASAWGKTREFAHYKVMRANKLMLAIAPHHTSQECSACGHIHPDNRPTQAGFVCQQCGFMANADDNASLNIARRGVQLLLSGAYQPKAKKKTMRLKNKVGAERAEPSSATTATPGEIRVSRGSGNRTARRSKNPETPTTRRLAVSGG</sequence>
<dbReference type="RefSeq" id="WP_289832356.1">
    <property type="nucleotide sequence ID" value="NZ_JAUEDK010000093.1"/>
</dbReference>
<feature type="region of interest" description="Disordered" evidence="2">
    <location>
        <begin position="1"/>
        <end position="52"/>
    </location>
</feature>
<reference evidence="4" key="1">
    <citation type="submission" date="2023-06" db="EMBL/GenBank/DDBJ databases">
        <authorList>
            <person name="Zhang S."/>
        </authorList>
    </citation>
    <scope>NUCLEOTIDE SEQUENCE</scope>
    <source>
        <strain evidence="4">SG2303</strain>
    </source>
</reference>
<proteinExistence type="predicted"/>
<organism evidence="4 5">
    <name type="scientific">Crenobacter oryzisoli</name>
    <dbReference type="NCBI Taxonomy" id="3056844"/>
    <lineage>
        <taxon>Bacteria</taxon>
        <taxon>Pseudomonadati</taxon>
        <taxon>Pseudomonadota</taxon>
        <taxon>Betaproteobacteria</taxon>
        <taxon>Neisseriales</taxon>
        <taxon>Neisseriaceae</taxon>
        <taxon>Crenobacter</taxon>
    </lineage>
</organism>
<feature type="region of interest" description="Disordered" evidence="2">
    <location>
        <begin position="234"/>
        <end position="290"/>
    </location>
</feature>
<feature type="domain" description="Cas12f1-like TNB" evidence="3">
    <location>
        <begin position="148"/>
        <end position="214"/>
    </location>
</feature>
<accession>A0ABT7XVJ2</accession>
<evidence type="ECO:0000313" key="4">
    <source>
        <dbReference type="EMBL" id="MDN0077750.1"/>
    </source>
</evidence>
<dbReference type="InterPro" id="IPR010095">
    <property type="entry name" value="Cas12f1-like_TNB"/>
</dbReference>
<evidence type="ECO:0000256" key="1">
    <source>
        <dbReference type="ARBA" id="ARBA00023125"/>
    </source>
</evidence>
<dbReference type="Proteomes" id="UP001168540">
    <property type="component" value="Unassembled WGS sequence"/>
</dbReference>
<name>A0ABT7XVJ2_9NEIS</name>
<keyword evidence="1" id="KW-0238">DNA-binding</keyword>
<keyword evidence="5" id="KW-1185">Reference proteome</keyword>
<dbReference type="Pfam" id="PF07282">
    <property type="entry name" value="Cas12f1-like_TNB"/>
    <property type="match status" value="1"/>
</dbReference>
<dbReference type="EMBL" id="JAUEDK010000093">
    <property type="protein sequence ID" value="MDN0077750.1"/>
    <property type="molecule type" value="Genomic_DNA"/>
</dbReference>
<gene>
    <name evidence="4" type="ORF">QU481_23385</name>
</gene>
<evidence type="ECO:0000313" key="5">
    <source>
        <dbReference type="Proteomes" id="UP001168540"/>
    </source>
</evidence>
<evidence type="ECO:0000256" key="2">
    <source>
        <dbReference type="SAM" id="MobiDB-lite"/>
    </source>
</evidence>
<comment type="caution">
    <text evidence="4">The sequence shown here is derived from an EMBL/GenBank/DDBJ whole genome shotgun (WGS) entry which is preliminary data.</text>
</comment>
<evidence type="ECO:0000259" key="3">
    <source>
        <dbReference type="Pfam" id="PF07282"/>
    </source>
</evidence>
<dbReference type="NCBIfam" id="NF040570">
    <property type="entry name" value="guided_TnpB"/>
    <property type="match status" value="1"/>
</dbReference>